<evidence type="ECO:0000259" key="1">
    <source>
        <dbReference type="Pfam" id="PF01370"/>
    </source>
</evidence>
<gene>
    <name evidence="2" type="ORF">J3R75_002849</name>
</gene>
<evidence type="ECO:0000313" key="2">
    <source>
        <dbReference type="EMBL" id="MDQ0290742.1"/>
    </source>
</evidence>
<keyword evidence="3" id="KW-1185">Reference proteome</keyword>
<dbReference type="Pfam" id="PF01370">
    <property type="entry name" value="Epimerase"/>
    <property type="match status" value="1"/>
</dbReference>
<protein>
    <submittedName>
        <fullName evidence="2">Nucleoside-diphosphate-sugar epimerase</fullName>
    </submittedName>
</protein>
<dbReference type="Proteomes" id="UP001238163">
    <property type="component" value="Unassembled WGS sequence"/>
</dbReference>
<dbReference type="SUPFAM" id="SSF51735">
    <property type="entry name" value="NAD(P)-binding Rossmann-fold domains"/>
    <property type="match status" value="1"/>
</dbReference>
<dbReference type="PANTHER" id="PTHR12126">
    <property type="entry name" value="NADH-UBIQUINONE OXIDOREDUCTASE 39 KDA SUBUNIT-RELATED"/>
    <property type="match status" value="1"/>
</dbReference>
<dbReference type="InterPro" id="IPR051207">
    <property type="entry name" value="ComplexI_NDUFA9_subunit"/>
</dbReference>
<dbReference type="EMBL" id="JAUSVL010000001">
    <property type="protein sequence ID" value="MDQ0290742.1"/>
    <property type="molecule type" value="Genomic_DNA"/>
</dbReference>
<dbReference type="GO" id="GO:0044877">
    <property type="term" value="F:protein-containing complex binding"/>
    <property type="evidence" value="ECO:0007669"/>
    <property type="project" value="TreeGrafter"/>
</dbReference>
<accession>A0AAE4AQV0</accession>
<sequence>MAQRVLVLGATGAMGQYLVPSLAKKGYQIDTVSLDDPPWTFPNVTHIKADAKNQAFFLELMSRNYDAMVDFMTYPTAQIATYLPLALKSVGQYVFLSSCRVYADVEHPVKESSPRLIDASDDPWLLASDDYCIYKARAENALRASGFGNWTIVRPATTFSHMRFQLVTLEAYLTVRRAREGKPVVVPIEAKDKHATLSWGGDVADMISGLVFNPKALGEDFNVCSSEHHTWGEIADYYHDICNLKAVWVPKEDYYQILGAHEFNPGLRWQLEYARLFQRISDNSKVLEATGLKQESFRTLYDGLKHEIQKFPEQFNWPEWTKPAYERMDNYLKDRKH</sequence>
<evidence type="ECO:0000313" key="3">
    <source>
        <dbReference type="Proteomes" id="UP001238163"/>
    </source>
</evidence>
<proteinExistence type="predicted"/>
<dbReference type="InterPro" id="IPR001509">
    <property type="entry name" value="Epimerase_deHydtase"/>
</dbReference>
<dbReference type="PANTHER" id="PTHR12126:SF11">
    <property type="entry name" value="NADH DEHYDROGENASE [UBIQUINONE] 1 ALPHA SUBCOMPLEX SUBUNIT 9, MITOCHONDRIAL"/>
    <property type="match status" value="1"/>
</dbReference>
<reference evidence="2" key="1">
    <citation type="submission" date="2023-07" db="EMBL/GenBank/DDBJ databases">
        <title>Genomic Encyclopedia of Type Strains, Phase IV (KMG-IV): sequencing the most valuable type-strain genomes for metagenomic binning, comparative biology and taxonomic classification.</title>
        <authorList>
            <person name="Goeker M."/>
        </authorList>
    </citation>
    <scope>NUCLEOTIDE SEQUENCE</scope>
    <source>
        <strain evidence="2">DSM 24202</strain>
    </source>
</reference>
<dbReference type="Gene3D" id="3.40.50.720">
    <property type="entry name" value="NAD(P)-binding Rossmann-like Domain"/>
    <property type="match status" value="1"/>
</dbReference>
<dbReference type="InterPro" id="IPR036291">
    <property type="entry name" value="NAD(P)-bd_dom_sf"/>
</dbReference>
<organism evidence="2 3">
    <name type="scientific">Oligosphaera ethanolica</name>
    <dbReference type="NCBI Taxonomy" id="760260"/>
    <lineage>
        <taxon>Bacteria</taxon>
        <taxon>Pseudomonadati</taxon>
        <taxon>Lentisphaerota</taxon>
        <taxon>Oligosphaeria</taxon>
        <taxon>Oligosphaerales</taxon>
        <taxon>Oligosphaeraceae</taxon>
        <taxon>Oligosphaera</taxon>
    </lineage>
</organism>
<dbReference type="AlphaFoldDB" id="A0AAE4AQV0"/>
<name>A0AAE4AQV0_9BACT</name>
<feature type="domain" description="NAD-dependent epimerase/dehydratase" evidence="1">
    <location>
        <begin position="5"/>
        <end position="223"/>
    </location>
</feature>
<dbReference type="RefSeq" id="WP_307262563.1">
    <property type="nucleotide sequence ID" value="NZ_JAUSVL010000001.1"/>
</dbReference>
<comment type="caution">
    <text evidence="2">The sequence shown here is derived from an EMBL/GenBank/DDBJ whole genome shotgun (WGS) entry which is preliminary data.</text>
</comment>